<dbReference type="OrthoDB" id="9795011at2"/>
<evidence type="ECO:0000256" key="3">
    <source>
        <dbReference type="ARBA" id="ARBA00023163"/>
    </source>
</evidence>
<keyword evidence="1" id="KW-0805">Transcription regulation</keyword>
<evidence type="ECO:0000256" key="1">
    <source>
        <dbReference type="ARBA" id="ARBA00023015"/>
    </source>
</evidence>
<proteinExistence type="predicted"/>
<dbReference type="SUPFAM" id="SSF48498">
    <property type="entry name" value="Tetracyclin repressor-like, C-terminal domain"/>
    <property type="match status" value="1"/>
</dbReference>
<dbReference type="PANTHER" id="PTHR30055:SF234">
    <property type="entry name" value="HTH-TYPE TRANSCRIPTIONAL REGULATOR BETI"/>
    <property type="match status" value="1"/>
</dbReference>
<gene>
    <name evidence="6" type="ORF">BJP25_17360</name>
</gene>
<dbReference type="PROSITE" id="PS50977">
    <property type="entry name" value="HTH_TETR_2"/>
    <property type="match status" value="1"/>
</dbReference>
<sequence length="188" mass="19426">MADRLRADARRNHALILAVAEDEVARRGAEASLEQIARTAGVGSATVRRHFPTRHALLEAVSGKRIAALCARAADLAAHDDSRAALMEWLSEVVTYCVTARGLAVALAYRESDPLGDNTCAATLAQAGTPLLERAVADGGVAGGVSVLDLIALAVGVTLATEHGPDPLPRAHRLFEIAMAGVGGPAPV</sequence>
<organism evidence="6 7">
    <name type="scientific">Actinokineospora bangkokensis</name>
    <dbReference type="NCBI Taxonomy" id="1193682"/>
    <lineage>
        <taxon>Bacteria</taxon>
        <taxon>Bacillati</taxon>
        <taxon>Actinomycetota</taxon>
        <taxon>Actinomycetes</taxon>
        <taxon>Pseudonocardiales</taxon>
        <taxon>Pseudonocardiaceae</taxon>
        <taxon>Actinokineospora</taxon>
    </lineage>
</organism>
<dbReference type="Pfam" id="PF21597">
    <property type="entry name" value="TetR_C_43"/>
    <property type="match status" value="1"/>
</dbReference>
<dbReference type="GO" id="GO:0003700">
    <property type="term" value="F:DNA-binding transcription factor activity"/>
    <property type="evidence" value="ECO:0007669"/>
    <property type="project" value="TreeGrafter"/>
</dbReference>
<dbReference type="GO" id="GO:0000976">
    <property type="term" value="F:transcription cis-regulatory region binding"/>
    <property type="evidence" value="ECO:0007669"/>
    <property type="project" value="TreeGrafter"/>
</dbReference>
<dbReference type="STRING" id="1193682.BJP25_17360"/>
<dbReference type="SUPFAM" id="SSF46689">
    <property type="entry name" value="Homeodomain-like"/>
    <property type="match status" value="1"/>
</dbReference>
<dbReference type="InterPro" id="IPR049445">
    <property type="entry name" value="TetR_SbtR-like_C"/>
</dbReference>
<keyword evidence="3" id="KW-0804">Transcription</keyword>
<reference evidence="6 7" key="1">
    <citation type="submission" date="2016-10" db="EMBL/GenBank/DDBJ databases">
        <title>The Draft Genome Sequence of Actinokineospora bangkokensis 44EHWT reveals the biosynthetic pathway of antifungal compounds Thailandins with unusual extender unit butylmalonyl-CoA.</title>
        <authorList>
            <person name="Greule A."/>
            <person name="Intra B."/>
            <person name="Flemming S."/>
            <person name="Rommel M.G."/>
            <person name="Panbangred W."/>
            <person name="Bechthold A."/>
        </authorList>
    </citation>
    <scope>NUCLEOTIDE SEQUENCE [LARGE SCALE GENOMIC DNA]</scope>
    <source>
        <strain evidence="6 7">44EHW</strain>
    </source>
</reference>
<dbReference type="Pfam" id="PF00440">
    <property type="entry name" value="TetR_N"/>
    <property type="match status" value="1"/>
</dbReference>
<dbReference type="AlphaFoldDB" id="A0A1Q9LMW6"/>
<accession>A0A1Q9LMW6</accession>
<evidence type="ECO:0000259" key="5">
    <source>
        <dbReference type="PROSITE" id="PS50977"/>
    </source>
</evidence>
<feature type="domain" description="HTH tetR-type" evidence="5">
    <location>
        <begin position="10"/>
        <end position="69"/>
    </location>
</feature>
<evidence type="ECO:0000256" key="4">
    <source>
        <dbReference type="PROSITE-ProRule" id="PRU00335"/>
    </source>
</evidence>
<dbReference type="InterPro" id="IPR050109">
    <property type="entry name" value="HTH-type_TetR-like_transc_reg"/>
</dbReference>
<dbReference type="InterPro" id="IPR001647">
    <property type="entry name" value="HTH_TetR"/>
</dbReference>
<dbReference type="Proteomes" id="UP000186040">
    <property type="component" value="Unassembled WGS sequence"/>
</dbReference>
<evidence type="ECO:0000256" key="2">
    <source>
        <dbReference type="ARBA" id="ARBA00023125"/>
    </source>
</evidence>
<evidence type="ECO:0000313" key="7">
    <source>
        <dbReference type="Proteomes" id="UP000186040"/>
    </source>
</evidence>
<dbReference type="InterPro" id="IPR009057">
    <property type="entry name" value="Homeodomain-like_sf"/>
</dbReference>
<keyword evidence="2 4" id="KW-0238">DNA-binding</keyword>
<keyword evidence="7" id="KW-1185">Reference proteome</keyword>
<name>A0A1Q9LMW6_9PSEU</name>
<evidence type="ECO:0000313" key="6">
    <source>
        <dbReference type="EMBL" id="OLR93387.1"/>
    </source>
</evidence>
<dbReference type="InterPro" id="IPR036271">
    <property type="entry name" value="Tet_transcr_reg_TetR-rel_C_sf"/>
</dbReference>
<comment type="caution">
    <text evidence="6">The sequence shown here is derived from an EMBL/GenBank/DDBJ whole genome shotgun (WGS) entry which is preliminary data.</text>
</comment>
<feature type="DNA-binding region" description="H-T-H motif" evidence="4">
    <location>
        <begin position="32"/>
        <end position="51"/>
    </location>
</feature>
<dbReference type="Gene3D" id="1.10.357.10">
    <property type="entry name" value="Tetracycline Repressor, domain 2"/>
    <property type="match status" value="1"/>
</dbReference>
<dbReference type="EMBL" id="MKQR01000011">
    <property type="protein sequence ID" value="OLR93387.1"/>
    <property type="molecule type" value="Genomic_DNA"/>
</dbReference>
<protein>
    <submittedName>
        <fullName evidence="6">TetR family transcriptional regulator</fullName>
    </submittedName>
</protein>
<dbReference type="PANTHER" id="PTHR30055">
    <property type="entry name" value="HTH-TYPE TRANSCRIPTIONAL REGULATOR RUTR"/>
    <property type="match status" value="1"/>
</dbReference>